<dbReference type="Gene3D" id="3.90.245.10">
    <property type="entry name" value="Ribonucleoside hydrolase-like"/>
    <property type="match status" value="1"/>
</dbReference>
<accession>A0A9N8VE51</accession>
<evidence type="ECO:0000256" key="1">
    <source>
        <dbReference type="ARBA" id="ARBA00009176"/>
    </source>
</evidence>
<evidence type="ECO:0000313" key="3">
    <source>
        <dbReference type="EMBL" id="CAG8447669.1"/>
    </source>
</evidence>
<dbReference type="GO" id="GO:0016799">
    <property type="term" value="F:hydrolase activity, hydrolyzing N-glycosyl compounds"/>
    <property type="evidence" value="ECO:0007669"/>
    <property type="project" value="InterPro"/>
</dbReference>
<dbReference type="PANTHER" id="PTHR46692">
    <property type="entry name" value="INOSINE-URIDINE PREFERRING NUCLEOSIDE HYDROLASE FAMILY PROTEIN"/>
    <property type="match status" value="1"/>
</dbReference>
<comment type="similarity">
    <text evidence="1">Belongs to the IUNH family.</text>
</comment>
<dbReference type="InterPro" id="IPR036452">
    <property type="entry name" value="Ribo_hydro-like"/>
</dbReference>
<dbReference type="PANTHER" id="PTHR46692:SF1">
    <property type="entry name" value="NUCLEOSIDE HYDROLASE 3-RELATED"/>
    <property type="match status" value="1"/>
</dbReference>
<feature type="domain" description="Inosine/uridine-preferring nucleoside hydrolase" evidence="2">
    <location>
        <begin position="100"/>
        <end position="411"/>
    </location>
</feature>
<evidence type="ECO:0000313" key="4">
    <source>
        <dbReference type="Proteomes" id="UP000789508"/>
    </source>
</evidence>
<name>A0A9N8VE51_9GLOM</name>
<dbReference type="EMBL" id="CAJVPS010000067">
    <property type="protein sequence ID" value="CAG8447669.1"/>
    <property type="molecule type" value="Genomic_DNA"/>
</dbReference>
<evidence type="ECO:0000259" key="2">
    <source>
        <dbReference type="Pfam" id="PF01156"/>
    </source>
</evidence>
<dbReference type="Proteomes" id="UP000789508">
    <property type="component" value="Unassembled WGS sequence"/>
</dbReference>
<dbReference type="InterPro" id="IPR036388">
    <property type="entry name" value="WH-like_DNA-bd_sf"/>
</dbReference>
<keyword evidence="4" id="KW-1185">Reference proteome</keyword>
<dbReference type="InterPro" id="IPR001910">
    <property type="entry name" value="Inosine/uridine_hydrolase_dom"/>
</dbReference>
<dbReference type="AlphaFoldDB" id="A0A9N8VE51"/>
<organism evidence="3 4">
    <name type="scientific">Ambispora leptoticha</name>
    <dbReference type="NCBI Taxonomy" id="144679"/>
    <lineage>
        <taxon>Eukaryota</taxon>
        <taxon>Fungi</taxon>
        <taxon>Fungi incertae sedis</taxon>
        <taxon>Mucoromycota</taxon>
        <taxon>Glomeromycotina</taxon>
        <taxon>Glomeromycetes</taxon>
        <taxon>Archaeosporales</taxon>
        <taxon>Ambisporaceae</taxon>
        <taxon>Ambispora</taxon>
    </lineage>
</organism>
<reference evidence="3" key="1">
    <citation type="submission" date="2021-06" db="EMBL/GenBank/DDBJ databases">
        <authorList>
            <person name="Kallberg Y."/>
            <person name="Tangrot J."/>
            <person name="Rosling A."/>
        </authorList>
    </citation>
    <scope>NUCLEOTIDE SEQUENCE</scope>
    <source>
        <strain evidence="3">FL130A</strain>
    </source>
</reference>
<dbReference type="SUPFAM" id="SSF53590">
    <property type="entry name" value="Nucleoside hydrolase"/>
    <property type="match status" value="1"/>
</dbReference>
<protein>
    <submittedName>
        <fullName evidence="3">4605_t:CDS:1</fullName>
    </submittedName>
</protein>
<comment type="caution">
    <text evidence="3">The sequence shown here is derived from an EMBL/GenBank/DDBJ whole genome shotgun (WGS) entry which is preliminary data.</text>
</comment>
<dbReference type="Gene3D" id="1.10.10.10">
    <property type="entry name" value="Winged helix-like DNA-binding domain superfamily/Winged helix DNA-binding domain"/>
    <property type="match status" value="1"/>
</dbReference>
<dbReference type="Pfam" id="PF01156">
    <property type="entry name" value="IU_nuc_hydro"/>
    <property type="match status" value="1"/>
</dbReference>
<sequence>MYPLTESQCGEIIGLYKNKQSVPKISRMLKVHRTTVTHTIDKSQKILKTIVKDNNKKSAEEIKKIFVEKTNNELIFNKIKNYQQSNYQQSRTLPHHVIPVIIDTDGDNDDFFAILYALKSKNLDVRGVTYHGNGWSHAASVQNIVDIIDDIYSGKNIPVILGTDYSLYESDRNPNTLGTPGCTYQKSVPEGAAGGRRDSDLLYGLNRKLRLSKRIWYDAIKDFNITQDFADLIDSTIEATGKKPTIIAMGTATNIAMLLRAFPTYNTKIERIVWMAGALDVAGNVFTVPNNTRAEYNVYLDCVAAQELLDSDLKITLIPLDFTNKTPFNPAFFDKLSTLTSFYGKFAYQLLKMIRATWLGGELEFYNGYFLWDAKAVGFVKNIGVAKVVSNRTLAITCTEDKNYNGQFVASQVLTKADLEIATEPIVSDLVEDSPFFQDFIDVLEY</sequence>
<dbReference type="OrthoDB" id="5783963at2759"/>
<gene>
    <name evidence="3" type="ORF">ALEPTO_LOCUS794</name>
</gene>
<proteinExistence type="inferred from homology"/>